<name>A0A645F168_9ZZZZ</name>
<evidence type="ECO:0000313" key="1">
    <source>
        <dbReference type="EMBL" id="MPN07500.1"/>
    </source>
</evidence>
<comment type="caution">
    <text evidence="1">The sequence shown here is derived from an EMBL/GenBank/DDBJ whole genome shotgun (WGS) entry which is preliminary data.</text>
</comment>
<protein>
    <submittedName>
        <fullName evidence="1">Uncharacterized protein</fullName>
    </submittedName>
</protein>
<dbReference type="AlphaFoldDB" id="A0A645F168"/>
<organism evidence="1">
    <name type="scientific">bioreactor metagenome</name>
    <dbReference type="NCBI Taxonomy" id="1076179"/>
    <lineage>
        <taxon>unclassified sequences</taxon>
        <taxon>metagenomes</taxon>
        <taxon>ecological metagenomes</taxon>
    </lineage>
</organism>
<proteinExistence type="predicted"/>
<gene>
    <name evidence="1" type="ORF">SDC9_154770</name>
</gene>
<accession>A0A645F168</accession>
<dbReference type="EMBL" id="VSSQ01053470">
    <property type="protein sequence ID" value="MPN07500.1"/>
    <property type="molecule type" value="Genomic_DNA"/>
</dbReference>
<reference evidence="1" key="1">
    <citation type="submission" date="2019-08" db="EMBL/GenBank/DDBJ databases">
        <authorList>
            <person name="Kucharzyk K."/>
            <person name="Murdoch R.W."/>
            <person name="Higgins S."/>
            <person name="Loffler F."/>
        </authorList>
    </citation>
    <scope>NUCLEOTIDE SEQUENCE</scope>
</reference>
<sequence length="52" mass="5987">MNLIIVTVLFFCAFIVVIVVQRGNGHIKNQHGEKHDNRIERIELLCAVENIE</sequence>